<keyword evidence="3" id="KW-1185">Reference proteome</keyword>
<protein>
    <submittedName>
        <fullName evidence="2">Uncharacterized protein</fullName>
    </submittedName>
</protein>
<proteinExistence type="predicted"/>
<feature type="signal peptide" evidence="1">
    <location>
        <begin position="1"/>
        <end position="22"/>
    </location>
</feature>
<keyword evidence="1" id="KW-0732">Signal</keyword>
<evidence type="ECO:0000256" key="1">
    <source>
        <dbReference type="SAM" id="SignalP"/>
    </source>
</evidence>
<sequence>MPFRPLVLAVLILAIVPAGASAASIPRIDDLPSACGGSANMSGTAYACDPEGQACEEFGGWCSEVPRGAEGVSLTLGSERRARRRGILYVGSGEELQPGETVELRWRRPSSRAVLAVVAAGAKVSRTIVLALRWRPTWVRVTANEDGSVTVTTARVSGVIAPEVWPDVTWRERSAIGAAHRILRALSLRRDLWTSLRRVCAALAPGVGEYFARDVVDDDGVEVCPIPLYFAVVGGDNVPHVRRTDHAATRVRVKGDRAVLSTRLTHRFGDQRRPSTVTARALLLRGADGIWSLATPLRLFALGTLDDTTPYTDAQLRGEFTRMVAEGRREAASRARTRAAFEAATVTGDAPQPCRPATRPDPRGDVMISGDALARHQRDHLDVDLVELGVSATCVLIRTAGPLPVRFTLRASALEITVKDGRVLATTGDRSYDAKPVRGIVAHLEPSLFVLRTPTKHRADGSIDLSVGRDDEYHDTDWVPVRSTR</sequence>
<accession>A0ABY5PH81</accession>
<feature type="chain" id="PRO_5045739868" evidence="1">
    <location>
        <begin position="23"/>
        <end position="485"/>
    </location>
</feature>
<dbReference type="EMBL" id="CP088295">
    <property type="protein sequence ID" value="UUY03927.1"/>
    <property type="molecule type" value="Genomic_DNA"/>
</dbReference>
<name>A0ABY5PH81_9ACTN</name>
<dbReference type="Proteomes" id="UP001058860">
    <property type="component" value="Chromosome"/>
</dbReference>
<evidence type="ECO:0000313" key="2">
    <source>
        <dbReference type="EMBL" id="UUY03927.1"/>
    </source>
</evidence>
<dbReference type="RefSeq" id="WP_353864426.1">
    <property type="nucleotide sequence ID" value="NZ_CP088295.1"/>
</dbReference>
<gene>
    <name evidence="2" type="ORF">LRS13_25310</name>
</gene>
<evidence type="ECO:0000313" key="3">
    <source>
        <dbReference type="Proteomes" id="UP001058860"/>
    </source>
</evidence>
<reference evidence="3" key="1">
    <citation type="submission" date="2021-11" db="EMBL/GenBank/DDBJ databases">
        <title>Cultivation dependent microbiological survey of springs from the worlds oldest radium mine currently devoted to the extraction of radon-saturated water.</title>
        <authorList>
            <person name="Kapinusova G."/>
            <person name="Smrhova T."/>
            <person name="Strejcek M."/>
            <person name="Suman J."/>
            <person name="Jani K."/>
            <person name="Pajer P."/>
            <person name="Uhlik O."/>
        </authorList>
    </citation>
    <scope>NUCLEOTIDE SEQUENCE [LARGE SCALE GENOMIC DNA]</scope>
    <source>
        <strain evidence="3">J379</strain>
    </source>
</reference>
<organism evidence="2 3">
    <name type="scientific">Svornostia abyssi</name>
    <dbReference type="NCBI Taxonomy" id="2898438"/>
    <lineage>
        <taxon>Bacteria</taxon>
        <taxon>Bacillati</taxon>
        <taxon>Actinomycetota</taxon>
        <taxon>Thermoleophilia</taxon>
        <taxon>Solirubrobacterales</taxon>
        <taxon>Baekduiaceae</taxon>
        <taxon>Svornostia</taxon>
    </lineage>
</organism>